<dbReference type="InterPro" id="IPR001242">
    <property type="entry name" value="Condensation_dom"/>
</dbReference>
<organism evidence="2 3">
    <name type="scientific">Ricinus communis</name>
    <name type="common">Castor bean</name>
    <dbReference type="NCBI Taxonomy" id="3988"/>
    <lineage>
        <taxon>Eukaryota</taxon>
        <taxon>Viridiplantae</taxon>
        <taxon>Streptophyta</taxon>
        <taxon>Embryophyta</taxon>
        <taxon>Tracheophyta</taxon>
        <taxon>Spermatophyta</taxon>
        <taxon>Magnoliopsida</taxon>
        <taxon>eudicotyledons</taxon>
        <taxon>Gunneridae</taxon>
        <taxon>Pentapetalae</taxon>
        <taxon>rosids</taxon>
        <taxon>fabids</taxon>
        <taxon>Malpighiales</taxon>
        <taxon>Euphorbiaceae</taxon>
        <taxon>Acalyphoideae</taxon>
        <taxon>Acalypheae</taxon>
        <taxon>Ricinus</taxon>
    </lineage>
</organism>
<dbReference type="eggNOG" id="ENOG502SQN7">
    <property type="taxonomic scope" value="Eukaryota"/>
</dbReference>
<accession>B9TM35</accession>
<dbReference type="PANTHER" id="PTHR45398:SF1">
    <property type="entry name" value="ENZYME, PUTATIVE (JCVI)-RELATED"/>
    <property type="match status" value="1"/>
</dbReference>
<reference evidence="3" key="1">
    <citation type="journal article" date="2010" name="Nat. Biotechnol.">
        <title>Draft genome sequence of the oilseed species Ricinus communis.</title>
        <authorList>
            <person name="Chan A.P."/>
            <person name="Crabtree J."/>
            <person name="Zhao Q."/>
            <person name="Lorenzi H."/>
            <person name="Orvis J."/>
            <person name="Puiu D."/>
            <person name="Melake-Berhan A."/>
            <person name="Jones K.M."/>
            <person name="Redman J."/>
            <person name="Chen G."/>
            <person name="Cahoon E.B."/>
            <person name="Gedil M."/>
            <person name="Stanke M."/>
            <person name="Haas B.J."/>
            <person name="Wortman J.R."/>
            <person name="Fraser-Liggett C.M."/>
            <person name="Ravel J."/>
            <person name="Rabinowicz P.D."/>
        </authorList>
    </citation>
    <scope>NUCLEOTIDE SEQUENCE [LARGE SCALE GENOMIC DNA]</scope>
    <source>
        <strain evidence="3">cv. Hale</strain>
    </source>
</reference>
<dbReference type="Pfam" id="PF00668">
    <property type="entry name" value="Condensation"/>
    <property type="match status" value="1"/>
</dbReference>
<dbReference type="EMBL" id="EQ988041">
    <property type="protein sequence ID" value="EEF23079.1"/>
    <property type="molecule type" value="Genomic_DNA"/>
</dbReference>
<dbReference type="AlphaFoldDB" id="B9TM35"/>
<name>B9TM35_RICCO</name>
<protein>
    <recommendedName>
        <fullName evidence="1">Condensation domain-containing protein</fullName>
    </recommendedName>
</protein>
<gene>
    <name evidence="2" type="ORF">RCOM_1981490</name>
</gene>
<evidence type="ECO:0000259" key="1">
    <source>
        <dbReference type="Pfam" id="PF00668"/>
    </source>
</evidence>
<feature type="non-terminal residue" evidence="2">
    <location>
        <position position="324"/>
    </location>
</feature>
<dbReference type="Proteomes" id="UP000008311">
    <property type="component" value="Unassembled WGS sequence"/>
</dbReference>
<dbReference type="GO" id="GO:0003824">
    <property type="term" value="F:catalytic activity"/>
    <property type="evidence" value="ECO:0007669"/>
    <property type="project" value="InterPro"/>
</dbReference>
<dbReference type="Gene3D" id="3.30.559.10">
    <property type="entry name" value="Chloramphenicol acetyltransferase-like domain"/>
    <property type="match status" value="1"/>
</dbReference>
<dbReference type="STRING" id="3988.B9TM35"/>
<evidence type="ECO:0000313" key="2">
    <source>
        <dbReference type="EMBL" id="EEF23079.1"/>
    </source>
</evidence>
<proteinExistence type="predicted"/>
<feature type="domain" description="Condensation" evidence="1">
    <location>
        <begin position="17"/>
        <end position="311"/>
    </location>
</feature>
<dbReference type="PANTHER" id="PTHR45398">
    <property type="match status" value="1"/>
</dbReference>
<keyword evidence="3" id="KW-1185">Reference proteome</keyword>
<evidence type="ECO:0000313" key="3">
    <source>
        <dbReference type="Proteomes" id="UP000008311"/>
    </source>
</evidence>
<sequence length="324" mass="35314">MPLTPATRFLFDRVEAIDRYAQAVVVELPRGMDAQKLHTVIGAVVDRHDALRARLGRRSDGTAFLTVSPAGAPLPDGTITRIALPADDDPAQLARDEHEAAVRRLNPVAGVMIQCVWLDPGPEDATRRGRLLVVAHHLVIDGVSWRILIGDLAAAWAQLEAGASPSLPPVGTSLRRWSHGLAEEAQRPDRRSELSFWRAMTSVVDPPLGTRPLDPQRDVNSTVDRIHTRTSAAHSLLIDLPAAFRCEVNDVLLTALALALAQWQRRRGRPATVPLIRLEGHGREEAVLPGADLSRTVGWFTSIFPIRLDLGDLDLDDAGTAITV</sequence>
<dbReference type="SUPFAM" id="SSF52777">
    <property type="entry name" value="CoA-dependent acyltransferases"/>
    <property type="match status" value="2"/>
</dbReference>
<dbReference type="InterPro" id="IPR023213">
    <property type="entry name" value="CAT-like_dom_sf"/>
</dbReference>
<dbReference type="Gene3D" id="3.30.559.30">
    <property type="entry name" value="Nonribosomal peptide synthetase, condensation domain"/>
    <property type="match status" value="1"/>
</dbReference>
<dbReference type="InParanoid" id="B9TM35"/>